<dbReference type="NCBIfam" id="TIGR00229">
    <property type="entry name" value="sensory_box"/>
    <property type="match status" value="2"/>
</dbReference>
<dbReference type="Pfam" id="PF08447">
    <property type="entry name" value="PAS_3"/>
    <property type="match status" value="1"/>
</dbReference>
<evidence type="ECO:0000256" key="1">
    <source>
        <dbReference type="ARBA" id="ARBA00001946"/>
    </source>
</evidence>
<feature type="domain" description="PAC" evidence="7">
    <location>
        <begin position="155"/>
        <end position="208"/>
    </location>
</feature>
<evidence type="ECO:0000259" key="6">
    <source>
        <dbReference type="PROSITE" id="PS50112"/>
    </source>
</evidence>
<dbReference type="AlphaFoldDB" id="A0A091AUT3"/>
<evidence type="ECO:0000256" key="3">
    <source>
        <dbReference type="ARBA" id="ARBA00022636"/>
    </source>
</evidence>
<dbReference type="PROSITE" id="PS50883">
    <property type="entry name" value="EAL"/>
    <property type="match status" value="1"/>
</dbReference>
<dbReference type="InterPro" id="IPR000160">
    <property type="entry name" value="GGDEF_dom"/>
</dbReference>
<comment type="catalytic activity">
    <reaction evidence="4">
        <text>3',3'-c-di-GMP + H2O = 5'-phosphoguanylyl(3'-&gt;5')guanosine + H(+)</text>
        <dbReference type="Rhea" id="RHEA:24902"/>
        <dbReference type="ChEBI" id="CHEBI:15377"/>
        <dbReference type="ChEBI" id="CHEBI:15378"/>
        <dbReference type="ChEBI" id="CHEBI:58754"/>
        <dbReference type="ChEBI" id="CHEBI:58805"/>
        <dbReference type="EC" id="3.1.4.52"/>
    </reaction>
    <physiologicalReaction direction="left-to-right" evidence="4">
        <dbReference type="Rhea" id="RHEA:24903"/>
    </physiologicalReaction>
</comment>
<dbReference type="Proteomes" id="UP000029385">
    <property type="component" value="Unassembled WGS sequence"/>
</dbReference>
<keyword evidence="11" id="KW-1185">Reference proteome</keyword>
<dbReference type="RefSeq" id="WP_022970163.1">
    <property type="nucleotide sequence ID" value="NZ_ATVD01000005.1"/>
</dbReference>
<dbReference type="SMART" id="SM00091">
    <property type="entry name" value="PAS"/>
    <property type="match status" value="1"/>
</dbReference>
<accession>A0A091AUT3</accession>
<dbReference type="SMART" id="SM00086">
    <property type="entry name" value="PAC"/>
    <property type="match status" value="2"/>
</dbReference>
<feature type="domain" description="EAL" evidence="8">
    <location>
        <begin position="505"/>
        <end position="759"/>
    </location>
</feature>
<sequence>MAKIPVTSARRLWAVLVPTAWLGLLLSPVAVAAPSEASKYLPASQIALLIIAAMLAWLLWWVMRKRRQQEKTLLAEIREREARLNLALWGSGDEFWDWNIRENSVYRLGASQLLGQGSMDSMSTDDWRTHSIHPDDLPRVQKLLQEHIVGHSELYESEHRIRNVRGEWIWVRARGKVVERDAGGSPLRLAGTARDITLIRRAERERRVALEVLRSMSEAVGVIDLDFRFISVNPAFSRITGYSEEEVVGQNSRLLDSSQHSSDFYRRVRDILERTGHWAGEMWQKRKDSEEFLGWIEMSEVRDAQGMRSHFVAVVNDITDKKRAEQELRYLANYDTLTGLPNRALLSERLGRAIVRARRQETRVAVLFLDLDRFKDINDSLGHAAGDRLLKAAATRLQATVSASDTVARLGGDEFTVVLEDVESLPAVERMAREILNAFSMPLEVDERHDVSITPSLGISLYPDHALVPTDLLKFADTAMYQAKAEGRNTYQIYNETMDAESRRRATVLASLRKALDRGEFRLVFQPRMALADGRITGVEALLRWHSAELGEISPVVFIPLAEESGLILPIGEWVLEEACQTLKRWRNHGLTELSIGINVSVLQLLRSNLPEHLTQVIEDTGVPANRIELEVTESMVMQNAEQTTNVLNELRKIGVSLAIDDFGTGYSSLVYLKRLPIDTLKIDKEFIGDLTRDPDDEAITATVITMGHSLGLNVIAEGVETEQQLSYLREQGCDEIQGFWLSPPLDSHRCLAFIRSWQPGTVAAIPAPY</sequence>
<dbReference type="InterPro" id="IPR000700">
    <property type="entry name" value="PAS-assoc_C"/>
</dbReference>
<dbReference type="eggNOG" id="COG5001">
    <property type="taxonomic scope" value="Bacteria"/>
</dbReference>
<feature type="domain" description="PAS" evidence="6">
    <location>
        <begin position="202"/>
        <end position="256"/>
    </location>
</feature>
<dbReference type="InterPro" id="IPR013655">
    <property type="entry name" value="PAS_fold_3"/>
</dbReference>
<dbReference type="SMART" id="SM00052">
    <property type="entry name" value="EAL"/>
    <property type="match status" value="1"/>
</dbReference>
<dbReference type="CDD" id="cd00130">
    <property type="entry name" value="PAS"/>
    <property type="match status" value="2"/>
</dbReference>
<dbReference type="Pfam" id="PF13426">
    <property type="entry name" value="PAS_9"/>
    <property type="match status" value="1"/>
</dbReference>
<dbReference type="Gene3D" id="3.20.20.450">
    <property type="entry name" value="EAL domain"/>
    <property type="match status" value="1"/>
</dbReference>
<dbReference type="Gene3D" id="3.30.450.20">
    <property type="entry name" value="PAS domain"/>
    <property type="match status" value="2"/>
</dbReference>
<evidence type="ECO:0000256" key="5">
    <source>
        <dbReference type="SAM" id="Phobius"/>
    </source>
</evidence>
<dbReference type="PATRIC" id="fig|1121015.4.peg.1804"/>
<dbReference type="PANTHER" id="PTHR44757:SF2">
    <property type="entry name" value="BIOFILM ARCHITECTURE MAINTENANCE PROTEIN MBAA"/>
    <property type="match status" value="1"/>
</dbReference>
<keyword evidence="5" id="KW-0472">Membrane</keyword>
<dbReference type="SUPFAM" id="SSF55785">
    <property type="entry name" value="PYP-like sensor domain (PAS domain)"/>
    <property type="match status" value="2"/>
</dbReference>
<evidence type="ECO:0000256" key="2">
    <source>
        <dbReference type="ARBA" id="ARBA00012282"/>
    </source>
</evidence>
<dbReference type="SUPFAM" id="SSF141868">
    <property type="entry name" value="EAL domain-like"/>
    <property type="match status" value="1"/>
</dbReference>
<dbReference type="CDD" id="cd01948">
    <property type="entry name" value="EAL"/>
    <property type="match status" value="1"/>
</dbReference>
<dbReference type="InterPro" id="IPR000014">
    <property type="entry name" value="PAS"/>
</dbReference>
<dbReference type="EMBL" id="AVCI01000006">
    <property type="protein sequence ID" value="KFN43206.1"/>
    <property type="molecule type" value="Genomic_DNA"/>
</dbReference>
<organism evidence="10 11">
    <name type="scientific">Arenimonas oryziterrae DSM 21050 = YC6267</name>
    <dbReference type="NCBI Taxonomy" id="1121015"/>
    <lineage>
        <taxon>Bacteria</taxon>
        <taxon>Pseudomonadati</taxon>
        <taxon>Pseudomonadota</taxon>
        <taxon>Gammaproteobacteria</taxon>
        <taxon>Lysobacterales</taxon>
        <taxon>Lysobacteraceae</taxon>
        <taxon>Arenimonas</taxon>
    </lineage>
</organism>
<dbReference type="Pfam" id="PF00563">
    <property type="entry name" value="EAL"/>
    <property type="match status" value="1"/>
</dbReference>
<dbReference type="NCBIfam" id="TIGR00254">
    <property type="entry name" value="GGDEF"/>
    <property type="match status" value="1"/>
</dbReference>
<keyword evidence="5" id="KW-1133">Transmembrane helix</keyword>
<evidence type="ECO:0000259" key="7">
    <source>
        <dbReference type="PROSITE" id="PS50113"/>
    </source>
</evidence>
<dbReference type="InterPro" id="IPR035919">
    <property type="entry name" value="EAL_sf"/>
</dbReference>
<dbReference type="GO" id="GO:0071111">
    <property type="term" value="F:cyclic-guanylate-specific phosphodiesterase activity"/>
    <property type="evidence" value="ECO:0007669"/>
    <property type="project" value="UniProtKB-EC"/>
</dbReference>
<protein>
    <recommendedName>
        <fullName evidence="2">cyclic-guanylate-specific phosphodiesterase</fullName>
        <ecNumber evidence="2">3.1.4.52</ecNumber>
    </recommendedName>
</protein>
<feature type="transmembrane region" description="Helical" evidence="5">
    <location>
        <begin position="42"/>
        <end position="62"/>
    </location>
</feature>
<dbReference type="SMART" id="SM00267">
    <property type="entry name" value="GGDEF"/>
    <property type="match status" value="1"/>
</dbReference>
<dbReference type="Gene3D" id="3.30.70.270">
    <property type="match status" value="1"/>
</dbReference>
<dbReference type="SUPFAM" id="SSF55073">
    <property type="entry name" value="Nucleotide cyclase"/>
    <property type="match status" value="1"/>
</dbReference>
<comment type="caution">
    <text evidence="10">The sequence shown here is derived from an EMBL/GenBank/DDBJ whole genome shotgun (WGS) entry which is preliminary data.</text>
</comment>
<dbReference type="PROSITE" id="PS50113">
    <property type="entry name" value="PAC"/>
    <property type="match status" value="2"/>
</dbReference>
<evidence type="ECO:0000313" key="11">
    <source>
        <dbReference type="Proteomes" id="UP000029385"/>
    </source>
</evidence>
<dbReference type="EC" id="3.1.4.52" evidence="2"/>
<dbReference type="CDD" id="cd01949">
    <property type="entry name" value="GGDEF"/>
    <property type="match status" value="1"/>
</dbReference>
<dbReference type="InterPro" id="IPR043128">
    <property type="entry name" value="Rev_trsase/Diguanyl_cyclase"/>
</dbReference>
<comment type="cofactor">
    <cofactor evidence="1">
        <name>Mg(2+)</name>
        <dbReference type="ChEBI" id="CHEBI:18420"/>
    </cofactor>
</comment>
<dbReference type="FunFam" id="3.30.70.270:FF:000001">
    <property type="entry name" value="Diguanylate cyclase domain protein"/>
    <property type="match status" value="1"/>
</dbReference>
<dbReference type="FunFam" id="3.20.20.450:FF:000001">
    <property type="entry name" value="Cyclic di-GMP phosphodiesterase yahA"/>
    <property type="match status" value="1"/>
</dbReference>
<keyword evidence="3" id="KW-0973">c-di-GMP</keyword>
<feature type="domain" description="GGDEF" evidence="9">
    <location>
        <begin position="362"/>
        <end position="496"/>
    </location>
</feature>
<gene>
    <name evidence="10" type="ORF">N789_11630</name>
</gene>
<dbReference type="PROSITE" id="PS50887">
    <property type="entry name" value="GGDEF"/>
    <property type="match status" value="1"/>
</dbReference>
<name>A0A091AUT3_9GAMM</name>
<dbReference type="PANTHER" id="PTHR44757">
    <property type="entry name" value="DIGUANYLATE CYCLASE DGCP"/>
    <property type="match status" value="1"/>
</dbReference>
<dbReference type="InterPro" id="IPR029787">
    <property type="entry name" value="Nucleotide_cyclase"/>
</dbReference>
<dbReference type="Pfam" id="PF00990">
    <property type="entry name" value="GGDEF"/>
    <property type="match status" value="1"/>
</dbReference>
<keyword evidence="5" id="KW-0812">Transmembrane</keyword>
<dbReference type="PROSITE" id="PS50112">
    <property type="entry name" value="PAS"/>
    <property type="match status" value="1"/>
</dbReference>
<dbReference type="InterPro" id="IPR052155">
    <property type="entry name" value="Biofilm_reg_signaling"/>
</dbReference>
<dbReference type="InterPro" id="IPR035965">
    <property type="entry name" value="PAS-like_dom_sf"/>
</dbReference>
<proteinExistence type="predicted"/>
<feature type="domain" description="PAC" evidence="7">
    <location>
        <begin position="278"/>
        <end position="330"/>
    </location>
</feature>
<evidence type="ECO:0000259" key="9">
    <source>
        <dbReference type="PROSITE" id="PS50887"/>
    </source>
</evidence>
<evidence type="ECO:0000313" key="10">
    <source>
        <dbReference type="EMBL" id="KFN43206.1"/>
    </source>
</evidence>
<evidence type="ECO:0000259" key="8">
    <source>
        <dbReference type="PROSITE" id="PS50883"/>
    </source>
</evidence>
<dbReference type="STRING" id="1121015.GCA_000420545_02557"/>
<evidence type="ECO:0000256" key="4">
    <source>
        <dbReference type="ARBA" id="ARBA00051114"/>
    </source>
</evidence>
<dbReference type="InterPro" id="IPR001633">
    <property type="entry name" value="EAL_dom"/>
</dbReference>
<dbReference type="InterPro" id="IPR001610">
    <property type="entry name" value="PAC"/>
</dbReference>
<reference evidence="10 11" key="1">
    <citation type="submission" date="2013-09" db="EMBL/GenBank/DDBJ databases">
        <title>Genome sequencing of Arenimonas oryziterrae.</title>
        <authorList>
            <person name="Chen F."/>
            <person name="Wang G."/>
        </authorList>
    </citation>
    <scope>NUCLEOTIDE SEQUENCE [LARGE SCALE GENOMIC DNA]</scope>
    <source>
        <strain evidence="10 11">YC6267</strain>
    </source>
</reference>
<dbReference type="GO" id="GO:0071732">
    <property type="term" value="P:cellular response to nitric oxide"/>
    <property type="evidence" value="ECO:0007669"/>
    <property type="project" value="UniProtKB-ARBA"/>
</dbReference>